<dbReference type="InterPro" id="IPR010239">
    <property type="entry name" value="CHP02001"/>
</dbReference>
<dbReference type="NCBIfam" id="TIGR02001">
    <property type="entry name" value="gcw_chp"/>
    <property type="match status" value="1"/>
</dbReference>
<gene>
    <name evidence="2" type="ORF">MN202_17475</name>
</gene>
<evidence type="ECO:0000256" key="1">
    <source>
        <dbReference type="SAM" id="SignalP"/>
    </source>
</evidence>
<keyword evidence="3" id="KW-1185">Reference proteome</keyword>
<dbReference type="EMBL" id="JALAAR010000018">
    <property type="protein sequence ID" value="MEH8019033.1"/>
    <property type="molecule type" value="Genomic_DNA"/>
</dbReference>
<protein>
    <submittedName>
        <fullName evidence="2">TorF family putative porin</fullName>
    </submittedName>
</protein>
<evidence type="ECO:0000313" key="2">
    <source>
        <dbReference type="EMBL" id="MEH8019033.1"/>
    </source>
</evidence>
<comment type="caution">
    <text evidence="2">The sequence shown here is derived from an EMBL/GenBank/DDBJ whole genome shotgun (WGS) entry which is preliminary data.</text>
</comment>
<proteinExistence type="predicted"/>
<accession>A0ABU8CB03</accession>
<feature type="chain" id="PRO_5045687667" evidence="1">
    <location>
        <begin position="19"/>
        <end position="226"/>
    </location>
</feature>
<keyword evidence="1" id="KW-0732">Signal</keyword>
<dbReference type="Pfam" id="PF09694">
    <property type="entry name" value="Gcw_chp"/>
    <property type="match status" value="1"/>
</dbReference>
<evidence type="ECO:0000313" key="3">
    <source>
        <dbReference type="Proteomes" id="UP001375382"/>
    </source>
</evidence>
<feature type="signal peptide" evidence="1">
    <location>
        <begin position="1"/>
        <end position="18"/>
    </location>
</feature>
<organism evidence="2 3">
    <name type="scientific">Rheinheimera muenzenbergensis</name>
    <dbReference type="NCBI Taxonomy" id="1193628"/>
    <lineage>
        <taxon>Bacteria</taxon>
        <taxon>Pseudomonadati</taxon>
        <taxon>Pseudomonadota</taxon>
        <taxon>Gammaproteobacteria</taxon>
        <taxon>Chromatiales</taxon>
        <taxon>Chromatiaceae</taxon>
        <taxon>Rheinheimera</taxon>
    </lineage>
</organism>
<dbReference type="Proteomes" id="UP001375382">
    <property type="component" value="Unassembled WGS sequence"/>
</dbReference>
<name>A0ABU8CB03_9GAMM</name>
<reference evidence="2 3" key="1">
    <citation type="journal article" date="2023" name="Ecotoxicol. Environ. Saf.">
        <title>Mercury remediation potential of mercury-resistant strain Rheinheimera metallidurans sp. nov. isolated from a municipal waste dumping site.</title>
        <authorList>
            <person name="Yadav V."/>
            <person name="Manjhi A."/>
            <person name="Vadakedath N."/>
        </authorList>
    </citation>
    <scope>NUCLEOTIDE SEQUENCE [LARGE SCALE GENOMIC DNA]</scope>
    <source>
        <strain evidence="2 3">E-49</strain>
    </source>
</reference>
<sequence length="226" mass="25613">MKMYLIPVLLLVSSNTQADSSWSFTLTGASNYLFNGVSQTDKNPALQPSLNWDAGNGFYAGSWASNVDFGEGTKLEWDAYVGYYTELENGLGIDAGFAQYTYHGMSDSNKLNFPELYLKFSHSGFNLNLWYSYDYFGFGGGHYVIMLNKTITISDNWSLLVGMDRSTSTDTDKYSWEGDSSFEHWQLMLQTQYRGLNIAFGYHDTSLKERWGDAALLLTLSKTFNW</sequence>
<dbReference type="RefSeq" id="WP_335737431.1">
    <property type="nucleotide sequence ID" value="NZ_JALAAR010000018.1"/>
</dbReference>